<gene>
    <name evidence="2" type="ORF">H8699_09305</name>
</gene>
<comment type="caution">
    <text evidence="2">The sequence shown here is derived from an EMBL/GenBank/DDBJ whole genome shotgun (WGS) entry which is preliminary data.</text>
</comment>
<keyword evidence="2" id="KW-0378">Hydrolase</keyword>
<keyword evidence="3" id="KW-1185">Reference proteome</keyword>
<dbReference type="EMBL" id="JACRSO010000003">
    <property type="protein sequence ID" value="MBC8529622.1"/>
    <property type="molecule type" value="Genomic_DNA"/>
</dbReference>
<dbReference type="Pfam" id="PF00293">
    <property type="entry name" value="NUDIX"/>
    <property type="match status" value="1"/>
</dbReference>
<organism evidence="2 3">
    <name type="scientific">Luoshenia tenuis</name>
    <dbReference type="NCBI Taxonomy" id="2763654"/>
    <lineage>
        <taxon>Bacteria</taxon>
        <taxon>Bacillati</taxon>
        <taxon>Bacillota</taxon>
        <taxon>Clostridia</taxon>
        <taxon>Christensenellales</taxon>
        <taxon>Christensenellaceae</taxon>
        <taxon>Luoshenia</taxon>
    </lineage>
</organism>
<dbReference type="InterPro" id="IPR000086">
    <property type="entry name" value="NUDIX_hydrolase_dom"/>
</dbReference>
<evidence type="ECO:0000259" key="1">
    <source>
        <dbReference type="PROSITE" id="PS51462"/>
    </source>
</evidence>
<sequence>MLFRSCAGGLVFCEDSVLILKNEKDEWVLPKGVIRAGDYAREVALRRVKAEAGVEAEILSSIGETNYEFYSITRKRPVCNQVTWYLMTAGSLQSRFSREDGFVDGGFYPIDQALEMITYSQDRALVNLAAKRYRGFKQGKL</sequence>
<accession>A0A926HJ81</accession>
<protein>
    <submittedName>
        <fullName evidence="2">NUDIX hydrolase</fullName>
    </submittedName>
</protein>
<dbReference type="GO" id="GO:0016787">
    <property type="term" value="F:hydrolase activity"/>
    <property type="evidence" value="ECO:0007669"/>
    <property type="project" value="UniProtKB-KW"/>
</dbReference>
<dbReference type="AlphaFoldDB" id="A0A926HJ81"/>
<dbReference type="Proteomes" id="UP000654279">
    <property type="component" value="Unassembled WGS sequence"/>
</dbReference>
<dbReference type="Gene3D" id="3.90.79.10">
    <property type="entry name" value="Nucleoside Triphosphate Pyrophosphohydrolase"/>
    <property type="match status" value="1"/>
</dbReference>
<dbReference type="PROSITE" id="PS51462">
    <property type="entry name" value="NUDIX"/>
    <property type="match status" value="1"/>
</dbReference>
<reference evidence="2" key="1">
    <citation type="submission" date="2020-08" db="EMBL/GenBank/DDBJ databases">
        <title>Genome public.</title>
        <authorList>
            <person name="Liu C."/>
            <person name="Sun Q."/>
        </authorList>
    </citation>
    <scope>NUCLEOTIDE SEQUENCE</scope>
    <source>
        <strain evidence="2">NSJ-44</strain>
    </source>
</reference>
<name>A0A926HJ81_9FIRM</name>
<dbReference type="InterPro" id="IPR015797">
    <property type="entry name" value="NUDIX_hydrolase-like_dom_sf"/>
</dbReference>
<dbReference type="SUPFAM" id="SSF55811">
    <property type="entry name" value="Nudix"/>
    <property type="match status" value="1"/>
</dbReference>
<feature type="domain" description="Nudix hydrolase" evidence="1">
    <location>
        <begin position="2"/>
        <end position="130"/>
    </location>
</feature>
<evidence type="ECO:0000313" key="2">
    <source>
        <dbReference type="EMBL" id="MBC8529622.1"/>
    </source>
</evidence>
<evidence type="ECO:0000313" key="3">
    <source>
        <dbReference type="Proteomes" id="UP000654279"/>
    </source>
</evidence>
<dbReference type="RefSeq" id="WP_249285439.1">
    <property type="nucleotide sequence ID" value="NZ_JACRSO010000003.1"/>
</dbReference>
<proteinExistence type="predicted"/>
<dbReference type="CDD" id="cd03673">
    <property type="entry name" value="NUDIX_Ap6A_hydrolase"/>
    <property type="match status" value="1"/>
</dbReference>